<dbReference type="PANTHER" id="PTHR31306">
    <property type="entry name" value="ALPHA-1,6-MANNOSYLTRANSFERASE MNN11-RELATED"/>
    <property type="match status" value="1"/>
</dbReference>
<dbReference type="InterPro" id="IPR008630">
    <property type="entry name" value="Glyco_trans_34"/>
</dbReference>
<dbReference type="GO" id="GO:0000139">
    <property type="term" value="C:Golgi membrane"/>
    <property type="evidence" value="ECO:0007669"/>
    <property type="project" value="TreeGrafter"/>
</dbReference>
<dbReference type="Pfam" id="PF05637">
    <property type="entry name" value="Glyco_transf_34"/>
    <property type="match status" value="1"/>
</dbReference>
<dbReference type="PANTHER" id="PTHR31306:SF5">
    <property type="entry name" value="ALPHA-1,6-MANNOSYLTRANSFERASE MNN10-RELATED"/>
    <property type="match status" value="1"/>
</dbReference>
<keyword evidence="4" id="KW-0472">Membrane</keyword>
<evidence type="ECO:0000313" key="5">
    <source>
        <dbReference type="EMBL" id="SMN20921.1"/>
    </source>
</evidence>
<dbReference type="GO" id="GO:0016757">
    <property type="term" value="F:glycosyltransferase activity"/>
    <property type="evidence" value="ECO:0007669"/>
    <property type="project" value="UniProtKB-KW"/>
</dbReference>
<evidence type="ECO:0000313" key="6">
    <source>
        <dbReference type="Proteomes" id="UP000196158"/>
    </source>
</evidence>
<dbReference type="STRING" id="1789683.A0A1X7R5Q9"/>
<dbReference type="EMBL" id="FXLY01000006">
    <property type="protein sequence ID" value="SMN20921.1"/>
    <property type="molecule type" value="Genomic_DNA"/>
</dbReference>
<gene>
    <name evidence="5" type="ORF">KASA_0M03564G</name>
</gene>
<dbReference type="Proteomes" id="UP000196158">
    <property type="component" value="Unassembled WGS sequence"/>
</dbReference>
<evidence type="ECO:0000256" key="2">
    <source>
        <dbReference type="ARBA" id="ARBA00022676"/>
    </source>
</evidence>
<dbReference type="Gene3D" id="3.90.550.10">
    <property type="entry name" value="Spore Coat Polysaccharide Biosynthesis Protein SpsA, Chain A"/>
    <property type="match status" value="1"/>
</dbReference>
<evidence type="ECO:0000256" key="4">
    <source>
        <dbReference type="SAM" id="Phobius"/>
    </source>
</evidence>
<feature type="transmembrane region" description="Helical" evidence="4">
    <location>
        <begin position="58"/>
        <end position="76"/>
    </location>
</feature>
<dbReference type="FunFam" id="3.90.550.10:FF:000117">
    <property type="entry name" value="Glycosyltransferase family 34 protein"/>
    <property type="match status" value="1"/>
</dbReference>
<protein>
    <submittedName>
        <fullName evidence="5">Similar to Saccharomyces cerevisiae YDR245W MNN10 Subunit of a Golgi mannosyltransferase complex also containing Anp1p</fullName>
    </submittedName>
</protein>
<dbReference type="InterPro" id="IPR029044">
    <property type="entry name" value="Nucleotide-diphossugar_trans"/>
</dbReference>
<proteinExistence type="inferred from homology"/>
<reference evidence="5 6" key="1">
    <citation type="submission" date="2017-04" db="EMBL/GenBank/DDBJ databases">
        <authorList>
            <person name="Afonso C.L."/>
            <person name="Miller P.J."/>
            <person name="Scott M.A."/>
            <person name="Spackman E."/>
            <person name="Goraichik I."/>
            <person name="Dimitrov K.M."/>
            <person name="Suarez D.L."/>
            <person name="Swayne D.E."/>
        </authorList>
    </citation>
    <scope>NUCLEOTIDE SEQUENCE [LARGE SCALE GENOMIC DNA]</scope>
</reference>
<evidence type="ECO:0000256" key="1">
    <source>
        <dbReference type="ARBA" id="ARBA00005664"/>
    </source>
</evidence>
<keyword evidence="4" id="KW-0812">Transmembrane</keyword>
<evidence type="ECO:0000256" key="3">
    <source>
        <dbReference type="ARBA" id="ARBA00022679"/>
    </source>
</evidence>
<keyword evidence="2 5" id="KW-0328">Glycosyltransferase</keyword>
<keyword evidence="6" id="KW-1185">Reference proteome</keyword>
<name>A0A1X7R5Q9_9SACH</name>
<dbReference type="GO" id="GO:0006487">
    <property type="term" value="P:protein N-linked glycosylation"/>
    <property type="evidence" value="ECO:0007669"/>
    <property type="project" value="TreeGrafter"/>
</dbReference>
<organism evidence="5 6">
    <name type="scientific">Maudiozyma saulgeensis</name>
    <dbReference type="NCBI Taxonomy" id="1789683"/>
    <lineage>
        <taxon>Eukaryota</taxon>
        <taxon>Fungi</taxon>
        <taxon>Dikarya</taxon>
        <taxon>Ascomycota</taxon>
        <taxon>Saccharomycotina</taxon>
        <taxon>Saccharomycetes</taxon>
        <taxon>Saccharomycetales</taxon>
        <taxon>Saccharomycetaceae</taxon>
        <taxon>Maudiozyma</taxon>
    </lineage>
</organism>
<sequence>MSDSDLKYDDGKSLSRYNGDHDEDNDKKSLTFFKRTKLNFFRIHNYFHSEIGKSKKSLLILFVVVFLFFWISDSAIPDTFIDQRNKESNNESSGNSINSKWFSRSKDPRFVIILAANEGGGVLRWKNEQEWAIEHISIANKKAYAKRHGYGLTIKDLTTAKRYSHEFREGWQKADILKQTMREFPDTEWFWWLDLDTLIMEPEKSLEDHIFNRIDKITDRTLKNFNPLNLQLDQPYTDYSEEMDLLITQDCGGFNLGSFFIKNSDWSRLFLDMWWDPITYEQKHMVWEHREQDALESLYASEAWIRSKIGFLPLRSINAFPPGACSDSSDDPRYFYDEKDHDFVVNMAGCNFGRDCWGEIQYYANLMRKLNTKWYTRFFF</sequence>
<comment type="similarity">
    <text evidence="1">Belongs to the glycosyltransferase 34 family.</text>
</comment>
<dbReference type="AlphaFoldDB" id="A0A1X7R5Q9"/>
<keyword evidence="3 5" id="KW-0808">Transferase</keyword>
<dbReference type="OrthoDB" id="407658at2759"/>
<accession>A0A1X7R5Q9</accession>
<keyword evidence="4" id="KW-1133">Transmembrane helix</keyword>